<evidence type="ECO:0000313" key="2">
    <source>
        <dbReference type="Proteomes" id="UP000789702"/>
    </source>
</evidence>
<gene>
    <name evidence="1" type="ORF">DHETER_LOCUS862</name>
</gene>
<reference evidence="1" key="1">
    <citation type="submission" date="2021-06" db="EMBL/GenBank/DDBJ databases">
        <authorList>
            <person name="Kallberg Y."/>
            <person name="Tangrot J."/>
            <person name="Rosling A."/>
        </authorList>
    </citation>
    <scope>NUCLEOTIDE SEQUENCE</scope>
    <source>
        <strain evidence="1">IL203A</strain>
    </source>
</reference>
<dbReference type="Proteomes" id="UP000789702">
    <property type="component" value="Unassembled WGS sequence"/>
</dbReference>
<name>A0ACA9K4L6_9GLOM</name>
<accession>A0ACA9K4L6</accession>
<dbReference type="EMBL" id="CAJVPU010000476">
    <property type="protein sequence ID" value="CAG8451648.1"/>
    <property type="molecule type" value="Genomic_DNA"/>
</dbReference>
<comment type="caution">
    <text evidence="1">The sequence shown here is derived from an EMBL/GenBank/DDBJ whole genome shotgun (WGS) entry which is preliminary data.</text>
</comment>
<keyword evidence="2" id="KW-1185">Reference proteome</keyword>
<evidence type="ECO:0000313" key="1">
    <source>
        <dbReference type="EMBL" id="CAG8451648.1"/>
    </source>
</evidence>
<organism evidence="1 2">
    <name type="scientific">Dentiscutata heterogama</name>
    <dbReference type="NCBI Taxonomy" id="1316150"/>
    <lineage>
        <taxon>Eukaryota</taxon>
        <taxon>Fungi</taxon>
        <taxon>Fungi incertae sedis</taxon>
        <taxon>Mucoromycota</taxon>
        <taxon>Glomeromycotina</taxon>
        <taxon>Glomeromycetes</taxon>
        <taxon>Diversisporales</taxon>
        <taxon>Gigasporaceae</taxon>
        <taxon>Dentiscutata</taxon>
    </lineage>
</organism>
<sequence length="330" mass="38124">MLWAIWLNIDVYFCEGFPPLFFRDDLISSVVSLISLRRVSYIFLLAKLYSSYILAIFGEFNNGTYQFYPPLQSRDPTQPIINNWMMPIFSLHAPTPHHLLPSASLNNQNHIHKCDWPGCTWSFKRLEHLKRHMITHTGERKYTCHYPGCGKKFGRSDNFAAHYKTHTKSNPRRSRKSTTNILNNTTDISALDITLPHDNSTLTNGISGIMTIQLPPPTSPSTLPPSLTQDQIDAFHYYCDTTSANTSSRPSISENTTTPADPSLRYRELLLLRTKDATRTIIRKGEKKKDHVGDIQFAWMKYEEKGHEINRLKEENDKLREKNKKLKRIN</sequence>
<protein>
    <submittedName>
        <fullName evidence="1">9614_t:CDS:1</fullName>
    </submittedName>
</protein>
<proteinExistence type="predicted"/>